<evidence type="ECO:0000313" key="9">
    <source>
        <dbReference type="EMBL" id="KAK6166485.1"/>
    </source>
</evidence>
<evidence type="ECO:0000256" key="2">
    <source>
        <dbReference type="ARBA" id="ARBA00012543"/>
    </source>
</evidence>
<feature type="transmembrane region" description="Helical" evidence="8">
    <location>
        <begin position="7"/>
        <end position="30"/>
    </location>
</feature>
<feature type="compositionally biased region" description="Polar residues" evidence="7">
    <location>
        <begin position="591"/>
        <end position="606"/>
    </location>
</feature>
<feature type="transmembrane region" description="Helical" evidence="8">
    <location>
        <begin position="157"/>
        <end position="175"/>
    </location>
</feature>
<keyword evidence="5 8" id="KW-1133">Transmembrane helix</keyword>
<feature type="transmembrane region" description="Helical" evidence="8">
    <location>
        <begin position="42"/>
        <end position="69"/>
    </location>
</feature>
<comment type="subcellular location">
    <subcellularLocation>
        <location evidence="1">Membrane</location>
        <topology evidence="1">Multi-pass membrane protein</topology>
    </subcellularLocation>
</comment>
<dbReference type="AlphaFoldDB" id="A0AAN8IVT5"/>
<feature type="transmembrane region" description="Helical" evidence="8">
    <location>
        <begin position="979"/>
        <end position="1000"/>
    </location>
</feature>
<feature type="transmembrane region" description="Helical" evidence="8">
    <location>
        <begin position="268"/>
        <end position="286"/>
    </location>
</feature>
<keyword evidence="3" id="KW-0808">Transferase</keyword>
<evidence type="ECO:0000256" key="6">
    <source>
        <dbReference type="ARBA" id="ARBA00023136"/>
    </source>
</evidence>
<dbReference type="EMBL" id="JAZGQO010000021">
    <property type="protein sequence ID" value="KAK6166485.1"/>
    <property type="molecule type" value="Genomic_DNA"/>
</dbReference>
<comment type="caution">
    <text evidence="9">The sequence shown here is derived from an EMBL/GenBank/DDBJ whole genome shotgun (WGS) entry which is preliminary data.</text>
</comment>
<feature type="transmembrane region" description="Helical" evidence="8">
    <location>
        <begin position="1044"/>
        <end position="1064"/>
    </location>
</feature>
<feature type="transmembrane region" description="Helical" evidence="8">
    <location>
        <begin position="1163"/>
        <end position="1183"/>
    </location>
</feature>
<evidence type="ECO:0000256" key="8">
    <source>
        <dbReference type="SAM" id="Phobius"/>
    </source>
</evidence>
<feature type="transmembrane region" description="Helical" evidence="8">
    <location>
        <begin position="226"/>
        <end position="248"/>
    </location>
</feature>
<feature type="transmembrane region" description="Helical" evidence="8">
    <location>
        <begin position="907"/>
        <end position="927"/>
    </location>
</feature>
<keyword evidence="3" id="KW-0328">Glycosyltransferase</keyword>
<evidence type="ECO:0000313" key="10">
    <source>
        <dbReference type="Proteomes" id="UP001347796"/>
    </source>
</evidence>
<dbReference type="Proteomes" id="UP001347796">
    <property type="component" value="Unassembled WGS sequence"/>
</dbReference>
<sequence length="1246" mass="140696">MRTGEVLLAIVLSALGTLFFLASKLSFLILLAQKPQVPQDQWYAAVGIILVVPEVITLLRIVWSTSFLVRGHISQWPSIKAILLGLFSSLLEMAAVTFFTLEVAPKLPSYIVLPLVNVVLFLQIMLGQWKRNKQKSFLASHDLVPDTSWIKRTLHSIATTFGVCIFVLTACLLVILEITEIPEAVSLVASMTALSVVWCKPIKSFAFNKECPSETARNNTSLVQTIIRIAGIMGFTILIIPMGSNITLEETPGYVLRGLVSLKETESLYTGIIMHCITAFIAYALTRVSAFYTTSRSGIMIPVLLSTVLSTVMFVYNCLDNVINTFHGEACSIQDGGFIVLGFVALIWILPVLILRKKYFMPSDVLFKPEQENFITYNYCSVYFDQHVFLNYNPKTSIEHRMSSQFKRSRVFLCTTMYREADYEMEQLLKSLAKVSKSTKLKLARVYLESHIFLDNGTDGCTLKEFALQLMALVESTLDVGRSEGRIFHTPYGIQISSILPGGMPLFLHLKDPNFVKAKKRWSQVMYFEYILNHRIKVTDALERRSSFDIFQISDKDKLHLITSDSRETELILRLQRNTTVLKVPDDDLEQQSINSKTGSQMSSDQGIDDTCDDISTISSENKDVQRDNDAAPNKEAKQTTHFPKPGFTENISQSEFNIGKLNPAYEPEVNEIMPTPWLSEFMNGSRASSVVPTIREIAPDGSEYLHDGGMFSADGSLYLDMSIEEPEFDDRTYILATDADMHFSDVSVLDLVDTCNEDMRLGAACGRTYPMGKKINPIVWFQKFEYAKDFWMIKSAQNIIGSVMCCPGCFSLYRVKALAGVMNLYSEPTMEAGDVFTKDTGEDRWMCTLMMLRGWKLRYSTFGVNSTYCPDTIEEFIKQRRRWILSDFANSLMVFRNMPQLIRNNGCFSLIYVLYLLQLFFIVFLSPGSTVVMLTVGLEMLIDAPFIILTPIVVVMFIAYGILCVRLSSQSQIQLTKLCMVVLGLSMSCVVVGAAIYVIRDLVIDVMEDNLQPQEHFILVALTGSLFYAAILHPRECYTLVHGLFYVFFFPAMHMLLPIYALCNIVDQTWGTRDNQKAKIPKLLCFPKFRRKKKKKKGMKTSPSTETLDLETEMTPEQLKGMSDEEQTFWNDLVFKLIGKDVNLGLEKDDLASGLNNLRIKALVAVLISNVIWVAVIGYFYLSAVDDKSLNGYAVMSGALYGFSFCIQVVGMTVYRAKDCIHKLGKAIFKMDKPVWITKQDDSHN</sequence>
<dbReference type="PANTHER" id="PTHR22914:SF41">
    <property type="entry name" value="CHITIN SYNTHASE 7"/>
    <property type="match status" value="1"/>
</dbReference>
<dbReference type="InterPro" id="IPR029044">
    <property type="entry name" value="Nucleotide-diphossugar_trans"/>
</dbReference>
<dbReference type="SUPFAM" id="SSF53448">
    <property type="entry name" value="Nucleotide-diphospho-sugar transferases"/>
    <property type="match status" value="1"/>
</dbReference>
<dbReference type="GO" id="GO:0071944">
    <property type="term" value="C:cell periphery"/>
    <property type="evidence" value="ECO:0007669"/>
    <property type="project" value="TreeGrafter"/>
</dbReference>
<gene>
    <name evidence="9" type="ORF">SNE40_023161</name>
</gene>
<evidence type="ECO:0000256" key="7">
    <source>
        <dbReference type="SAM" id="MobiDB-lite"/>
    </source>
</evidence>
<protein>
    <recommendedName>
        <fullName evidence="2">chitin synthase</fullName>
        <ecNumber evidence="2">2.4.1.16</ecNumber>
    </recommendedName>
</protein>
<accession>A0AAN8IVT5</accession>
<keyword evidence="6 8" id="KW-0472">Membrane</keyword>
<feature type="transmembrane region" description="Helical" evidence="8">
    <location>
        <begin position="336"/>
        <end position="355"/>
    </location>
</feature>
<dbReference type="Pfam" id="PF03142">
    <property type="entry name" value="Chitin_synth_2"/>
    <property type="match status" value="1"/>
</dbReference>
<feature type="region of interest" description="Disordered" evidence="7">
    <location>
        <begin position="586"/>
        <end position="654"/>
    </location>
</feature>
<keyword evidence="4 8" id="KW-0812">Transmembrane</keyword>
<keyword evidence="10" id="KW-1185">Reference proteome</keyword>
<dbReference type="GO" id="GO:0016020">
    <property type="term" value="C:membrane"/>
    <property type="evidence" value="ECO:0007669"/>
    <property type="project" value="UniProtKB-SubCell"/>
</dbReference>
<organism evidence="9 10">
    <name type="scientific">Patella caerulea</name>
    <name type="common">Rayed Mediterranean limpet</name>
    <dbReference type="NCBI Taxonomy" id="87958"/>
    <lineage>
        <taxon>Eukaryota</taxon>
        <taxon>Metazoa</taxon>
        <taxon>Spiralia</taxon>
        <taxon>Lophotrochozoa</taxon>
        <taxon>Mollusca</taxon>
        <taxon>Gastropoda</taxon>
        <taxon>Patellogastropoda</taxon>
        <taxon>Patelloidea</taxon>
        <taxon>Patellidae</taxon>
        <taxon>Patella</taxon>
    </lineage>
</organism>
<feature type="transmembrane region" description="Helical" evidence="8">
    <location>
        <begin position="181"/>
        <end position="199"/>
    </location>
</feature>
<reference evidence="9 10" key="1">
    <citation type="submission" date="2024-01" db="EMBL/GenBank/DDBJ databases">
        <title>The genome of the rayed Mediterranean limpet Patella caerulea (Linnaeus, 1758).</title>
        <authorList>
            <person name="Anh-Thu Weber A."/>
            <person name="Halstead-Nussloch G."/>
        </authorList>
    </citation>
    <scope>NUCLEOTIDE SEQUENCE [LARGE SCALE GENOMIC DNA]</scope>
    <source>
        <strain evidence="9">AATW-2023a</strain>
        <tissue evidence="9">Whole specimen</tissue>
    </source>
</reference>
<evidence type="ECO:0000256" key="5">
    <source>
        <dbReference type="ARBA" id="ARBA00022989"/>
    </source>
</evidence>
<feature type="transmembrane region" description="Helical" evidence="8">
    <location>
        <begin position="107"/>
        <end position="126"/>
    </location>
</feature>
<evidence type="ECO:0000256" key="3">
    <source>
        <dbReference type="ARBA" id="ARBA00022676"/>
    </source>
</evidence>
<evidence type="ECO:0000256" key="1">
    <source>
        <dbReference type="ARBA" id="ARBA00004141"/>
    </source>
</evidence>
<evidence type="ECO:0000256" key="4">
    <source>
        <dbReference type="ARBA" id="ARBA00022692"/>
    </source>
</evidence>
<dbReference type="PANTHER" id="PTHR22914">
    <property type="entry name" value="CHITIN SYNTHASE"/>
    <property type="match status" value="1"/>
</dbReference>
<dbReference type="GO" id="GO:0004100">
    <property type="term" value="F:chitin synthase activity"/>
    <property type="evidence" value="ECO:0007669"/>
    <property type="project" value="UniProtKB-EC"/>
</dbReference>
<feature type="transmembrane region" description="Helical" evidence="8">
    <location>
        <begin position="1195"/>
        <end position="1216"/>
    </location>
</feature>
<feature type="transmembrane region" description="Helical" evidence="8">
    <location>
        <begin position="81"/>
        <end position="101"/>
    </location>
</feature>
<feature type="compositionally biased region" description="Basic and acidic residues" evidence="7">
    <location>
        <begin position="621"/>
        <end position="639"/>
    </location>
</feature>
<dbReference type="EC" id="2.4.1.16" evidence="2"/>
<dbReference type="GO" id="GO:0006031">
    <property type="term" value="P:chitin biosynthetic process"/>
    <property type="evidence" value="ECO:0007669"/>
    <property type="project" value="TreeGrafter"/>
</dbReference>
<name>A0AAN8IVT5_PATCE</name>
<dbReference type="InterPro" id="IPR004835">
    <property type="entry name" value="Chitin_synth"/>
</dbReference>
<proteinExistence type="predicted"/>
<feature type="transmembrane region" description="Helical" evidence="8">
    <location>
        <begin position="947"/>
        <end position="967"/>
    </location>
</feature>
<feature type="transmembrane region" description="Helical" evidence="8">
    <location>
        <begin position="298"/>
        <end position="316"/>
    </location>
</feature>